<feature type="domain" description="DUF7601" evidence="4">
    <location>
        <begin position="1350"/>
        <end position="1469"/>
    </location>
</feature>
<comment type="caution">
    <text evidence="5">The sequence shown here is derived from an EMBL/GenBank/DDBJ whole genome shotgun (WGS) entry which is preliminary data.</text>
</comment>
<dbReference type="Gene3D" id="2.60.40.740">
    <property type="match status" value="1"/>
</dbReference>
<dbReference type="RefSeq" id="WP_031391738.1">
    <property type="nucleotide sequence ID" value="NZ_JPNB01000002.1"/>
</dbReference>
<keyword evidence="6" id="KW-1185">Reference proteome</keyword>
<dbReference type="SUPFAM" id="SSF49401">
    <property type="entry name" value="Bacterial adhesins"/>
    <property type="match status" value="1"/>
</dbReference>
<sequence length="1914" mass="206159">MDLFKMRMKKKFLRGISWTLFLVLISTNTVFGTNSLTAYAQEVSANSAIAEITGESQDSLTGESTENTLDGVTDAGIIDGGADSGEGITGESIEESTGINETDSEAVLGTFGADAMLLGDLEGRVTPQEVDFLTFSAAIQQKFDDVYKDIEGTSIDPIDSERDLYIKVSFNLPVINDFPTPTDYVIRGDWADFEVSSGFGLVLNTPITLKVKDTNIKVGVLTFTENEIENNGGKTYKVKAHIEFNGDVFDDINSTLNNINCSFDAQLKYTGNIADNDGIVESASILQKSVDVYTPAPPITYSVAKSGVLNLAEKKVNWTVIVDAQQMGSTSISLGGFKFEDEVNNSSTNLGKYISGTFDVDNDLDVGNNLLGTLTGNDNKISYVFSDSAIAPQTITFSTDIPESLYYGAPGEKNITNTAKLYEKEIDTTPIVTANNNASPVKFTTPKWVSKSGLQTNGSTTGSTTQNPNNRQITWTIEANEIGASLNNFQIIDSLPAGLDFISATLEKWDKDTSSYVSQGVINPTDSNSVYSMGKIDTKVRLTIVSEVNTGETIVTETKKFTNSASIKWDNSASPSYPAYPTNTSSAVGLKTSNVSIDVGYDAITKTGKKIDTKTRIAEWEIKVESRGQSSLDNLVVYDLLVYADSGSGFNINDSSLSGFPSGVDRDKISIQYNQKYNGVFNDLNHTGVALTPVPIIKNGETVADLLVFDNFLDGISEDSNKFSFETLILNPDIYANNGIGGTGETKVYNTADLFNGTTYIDESGDDLSYTSNILRKEMIKSGNTTVITDPLDIAKANSKTTNAAEGFNYIDKSVIYRLVVNADGINWPSATDGSLTALGDVTVTDTLPVNWSFTKFENGKDFLIFEADNNGNAIGTVLDSVSGLSPSIAGDTAAFTFSSLDKAYVILVKAKPSDDTIHEYFSSNKKTENIENKVNFKAVSWTPGVFTSIKLSVESKILYKEKDVPENGILRWTVEYKPYGLAAGTKIVDTLSEGIDLRTNSKGELLLKDSDNNDNIKAIELILNADGKYSDGSIVTLTTGIGGNISYNNTSRQLTFIIPDKTKAYRLTYLTDLTGDSGKEVENLVSLYDSAPKLNLNAVSYTINSLDGIATAQRSGYIDILKRDGSSPLAGAEFTLFAEDNITVIRKGVSDSNGKIRLKVIPDGNYFLRETIAPTKAPDGSTATYALEGIIHKVTVKTEGLAVTTTIDGKTGVLEVQNYPLNEVGDLTLTKTIAGNANEVDKDFEFKIVLDNPNTSLDGKSFSYTINGVVASDKITGDSIGSTILLKHGDILFIPNLLKDTNYTITETDYSSESYSTHNNKGIGRVATGTIKEQESQDVIFTNTKYKPGSLVISKTVMGNGGETGKAFDFTIVLSDKNNEYTFTGVNGGPSGKIKGEKTISLKDRESVTIADLPNTTTYTVTEADYSAQGYITEYSDDKNGKTSVVELSDTGQIPTDEGVSVSFVNTKNVGSLSISKTVDGNGGNKSKEFEFTVTFSDNKTYSYMGTGVSDGTIKSGDKIKLADGQSIEITGILEGTTYIVKETDYSSEGYTMKSTGETGTISKNTVSAAQFTNTKNVGSLSISKTVEGNAGDKSKEFEFTVTFSDNKTYSYKGTGVSDGTIKSGDVIKLADGQSIEITGILEDTTYTVKEEDYSSEGYVTKSTGETGTISKDTASIAQFTNTKNNGNLAISKSVEGNRGDKNKKFEFTVTFNTNNTYSYTGTGVDDGTITNGDVIELANGQSIEITGILEGTTYTVEEKDYSSQGYVKRSVGETGTISKDTASVAHFINTYEVDEPYSSSKDPDDTASYKSTLVPKYRMGEVPNPNGKDAPVKIILVDKDGNVLGTYTRVQNADGTYSYVDENGVALSASSIAKTGDNMPLIPIIVVTLIAVVGAVVLFLYKRKIFGYYYDS</sequence>
<dbReference type="Pfam" id="PF17802">
    <property type="entry name" value="SpaA"/>
    <property type="match status" value="1"/>
</dbReference>
<feature type="domain" description="SpaA-like prealbumin fold" evidence="3">
    <location>
        <begin position="1119"/>
        <end position="1210"/>
    </location>
</feature>
<dbReference type="EMBL" id="SLUO01000009">
    <property type="protein sequence ID" value="TCL57259.1"/>
    <property type="molecule type" value="Genomic_DNA"/>
</dbReference>
<dbReference type="InterPro" id="IPR055382">
    <property type="entry name" value="DUF7601"/>
</dbReference>
<evidence type="ECO:0000259" key="4">
    <source>
        <dbReference type="Pfam" id="PF24547"/>
    </source>
</evidence>
<organism evidence="5 6">
    <name type="scientific">Kineothrix alysoides</name>
    <dbReference type="NCBI Taxonomy" id="1469948"/>
    <lineage>
        <taxon>Bacteria</taxon>
        <taxon>Bacillati</taxon>
        <taxon>Bacillota</taxon>
        <taxon>Clostridia</taxon>
        <taxon>Lachnospirales</taxon>
        <taxon>Lachnospiraceae</taxon>
        <taxon>Kineothrix</taxon>
    </lineage>
</organism>
<protein>
    <submittedName>
        <fullName evidence="5">Uncharacterized protein</fullName>
    </submittedName>
</protein>
<name>A0A4R1QTJ5_9FIRM</name>
<dbReference type="InterPro" id="IPR008966">
    <property type="entry name" value="Adhesion_dom_sf"/>
</dbReference>
<dbReference type="STRING" id="1469948.GCA_000732725_03094"/>
<dbReference type="InterPro" id="IPR041033">
    <property type="entry name" value="SpaA_PFL_dom_1"/>
</dbReference>
<keyword evidence="2" id="KW-1133">Transmembrane helix</keyword>
<feature type="domain" description="DUF7601" evidence="4">
    <location>
        <begin position="1688"/>
        <end position="1793"/>
    </location>
</feature>
<dbReference type="Gene3D" id="2.60.40.1140">
    <property type="entry name" value="Collagen-binding surface protein Cna, B-type domain"/>
    <property type="match status" value="5"/>
</dbReference>
<feature type="domain" description="DUF7601" evidence="4">
    <location>
        <begin position="1472"/>
        <end position="1577"/>
    </location>
</feature>
<dbReference type="InterPro" id="IPR013783">
    <property type="entry name" value="Ig-like_fold"/>
</dbReference>
<evidence type="ECO:0000313" key="6">
    <source>
        <dbReference type="Proteomes" id="UP000295718"/>
    </source>
</evidence>
<reference evidence="5 6" key="1">
    <citation type="submission" date="2019-03" db="EMBL/GenBank/DDBJ databases">
        <title>Genomic Encyclopedia of Type Strains, Phase IV (KMG-IV): sequencing the most valuable type-strain genomes for metagenomic binning, comparative biology and taxonomic classification.</title>
        <authorList>
            <person name="Goeker M."/>
        </authorList>
    </citation>
    <scope>NUCLEOTIDE SEQUENCE [LARGE SCALE GENOMIC DNA]</scope>
    <source>
        <strain evidence="5 6">DSM 100556</strain>
    </source>
</reference>
<feature type="domain" description="DUF7601" evidence="4">
    <location>
        <begin position="1226"/>
        <end position="1346"/>
    </location>
</feature>
<dbReference type="OrthoDB" id="3194789at2"/>
<keyword evidence="2" id="KW-0812">Transmembrane</keyword>
<feature type="compositionally biased region" description="Gly residues" evidence="1">
    <location>
        <begin position="78"/>
        <end position="88"/>
    </location>
</feature>
<evidence type="ECO:0000256" key="1">
    <source>
        <dbReference type="SAM" id="MobiDB-lite"/>
    </source>
</evidence>
<evidence type="ECO:0000313" key="5">
    <source>
        <dbReference type="EMBL" id="TCL57259.1"/>
    </source>
</evidence>
<dbReference type="Proteomes" id="UP000295718">
    <property type="component" value="Unassembled WGS sequence"/>
</dbReference>
<gene>
    <name evidence="5" type="ORF">EDD76_109121</name>
</gene>
<keyword evidence="2" id="KW-0472">Membrane</keyword>
<dbReference type="Gene3D" id="2.60.40.10">
    <property type="entry name" value="Immunoglobulins"/>
    <property type="match status" value="1"/>
</dbReference>
<feature type="compositionally biased region" description="Low complexity" evidence="1">
    <location>
        <begin position="89"/>
        <end position="99"/>
    </location>
</feature>
<accession>A0A4R1QTJ5</accession>
<dbReference type="Pfam" id="PF24547">
    <property type="entry name" value="DUF7601"/>
    <property type="match status" value="5"/>
</dbReference>
<evidence type="ECO:0000259" key="3">
    <source>
        <dbReference type="Pfam" id="PF17802"/>
    </source>
</evidence>
<feature type="region of interest" description="Disordered" evidence="1">
    <location>
        <begin position="71"/>
        <end position="99"/>
    </location>
</feature>
<feature type="transmembrane region" description="Helical" evidence="2">
    <location>
        <begin position="1883"/>
        <end position="1903"/>
    </location>
</feature>
<feature type="domain" description="DUF7601" evidence="4">
    <location>
        <begin position="1580"/>
        <end position="1685"/>
    </location>
</feature>
<evidence type="ECO:0000256" key="2">
    <source>
        <dbReference type="SAM" id="Phobius"/>
    </source>
</evidence>
<proteinExistence type="predicted"/>
<dbReference type="SUPFAM" id="SSF49478">
    <property type="entry name" value="Cna protein B-type domain"/>
    <property type="match status" value="1"/>
</dbReference>